<dbReference type="HOGENOM" id="CLU_019666_1_1_1"/>
<evidence type="ECO:0000256" key="4">
    <source>
        <dbReference type="ARBA" id="ARBA00022801"/>
    </source>
</evidence>
<evidence type="ECO:0000256" key="3">
    <source>
        <dbReference type="ARBA" id="ARBA00012663"/>
    </source>
</evidence>
<evidence type="ECO:0000313" key="7">
    <source>
        <dbReference type="Proteomes" id="UP000009022"/>
    </source>
</evidence>
<dbReference type="EMBL" id="DS985244">
    <property type="protein sequence ID" value="EDV25366.1"/>
    <property type="molecule type" value="Genomic_DNA"/>
</dbReference>
<dbReference type="GO" id="GO:0004563">
    <property type="term" value="F:beta-N-acetylhexosaminidase activity"/>
    <property type="evidence" value="ECO:0007669"/>
    <property type="project" value="UniProtKB-EC"/>
</dbReference>
<sequence length="463" mass="54032">MDVKIYDHDGPHQFKGKKIVHLDLKGAPPKLSYYKPFFSIMASLGVDGILMEYEDMFPYSGSMEVIRREEAYTNEEIETIKRWAEEKNLELIPLVQTFGHLEFVLKHDKFSSLSEIPKPRRAICPSNHQSLVMLKELIDQVMTSHPHTKYFHVGGDEVYELAKCAKCKEHNLSRKEIYVRHVIAVYKYIKSKWPNVNVLFWEDMIRTWTIPEMEKLKGLVPMVWAYRRNLDDAFPDNMWENYEKVFQTVWIASAFKGALAPDNDLVPIDYHTSNHLSWMKIIKFYQKIKFEGIAVTGWSRFDHYQPLCELLPAGIPSLALCIGILNFGNLNNQLVRKVSNAFRCQKNISLSFSFQDYIQEKCHFPGSKTFAIISKWKVIYSDLMVLRRFFNDPMGYHVYKDKAILAEPKKSIRELDQRINAFIPEATLALNEIYYPNTVNEWVASKKKAAKDLLISLQQYSSN</sequence>
<keyword evidence="4" id="KW-0378">Hydrolase</keyword>
<dbReference type="InterPro" id="IPR015883">
    <property type="entry name" value="Glyco_hydro_20_cat"/>
</dbReference>
<dbReference type="FunCoup" id="B3RUQ4">
    <property type="interactions" value="721"/>
</dbReference>
<evidence type="ECO:0000256" key="2">
    <source>
        <dbReference type="ARBA" id="ARBA00006285"/>
    </source>
</evidence>
<feature type="domain" description="Glycoside hydrolase family 20 catalytic" evidence="5">
    <location>
        <begin position="68"/>
        <end position="226"/>
    </location>
</feature>
<dbReference type="EC" id="3.2.1.52" evidence="3"/>
<proteinExistence type="inferred from homology"/>
<protein>
    <recommendedName>
        <fullName evidence="3">beta-N-acetylhexosaminidase</fullName>
        <ecNumber evidence="3">3.2.1.52</ecNumber>
    </recommendedName>
</protein>
<dbReference type="PANTHER" id="PTHR21040:SF8">
    <property type="entry name" value="BCDNA.GH04120"/>
    <property type="match status" value="1"/>
</dbReference>
<dbReference type="InParanoid" id="B3RUQ4"/>
<dbReference type="SUPFAM" id="SSF51445">
    <property type="entry name" value="(Trans)glycosidases"/>
    <property type="match status" value="1"/>
</dbReference>
<dbReference type="KEGG" id="tad:TRIADDRAFT_23741"/>
<dbReference type="Gene3D" id="3.20.20.80">
    <property type="entry name" value="Glycosidases"/>
    <property type="match status" value="1"/>
</dbReference>
<dbReference type="Pfam" id="PF00728">
    <property type="entry name" value="Glyco_hydro_20"/>
    <property type="match status" value="1"/>
</dbReference>
<dbReference type="STRING" id="10228.B3RUQ4"/>
<dbReference type="OrthoDB" id="10023921at2759"/>
<name>B3RUQ4_TRIAD</name>
<dbReference type="InterPro" id="IPR017853">
    <property type="entry name" value="GH"/>
</dbReference>
<dbReference type="eggNOG" id="ENOG502QRCP">
    <property type="taxonomic scope" value="Eukaryota"/>
</dbReference>
<dbReference type="GO" id="GO:0005975">
    <property type="term" value="P:carbohydrate metabolic process"/>
    <property type="evidence" value="ECO:0007669"/>
    <property type="project" value="InterPro"/>
</dbReference>
<dbReference type="InterPro" id="IPR038901">
    <property type="entry name" value="HEXDC-like"/>
</dbReference>
<evidence type="ECO:0000313" key="6">
    <source>
        <dbReference type="EMBL" id="EDV25366.1"/>
    </source>
</evidence>
<gene>
    <name evidence="6" type="ORF">TRIADDRAFT_23741</name>
</gene>
<dbReference type="CDD" id="cd06565">
    <property type="entry name" value="GH20_GcnA-like"/>
    <property type="match status" value="1"/>
</dbReference>
<dbReference type="Proteomes" id="UP000009022">
    <property type="component" value="Unassembled WGS sequence"/>
</dbReference>
<evidence type="ECO:0000256" key="1">
    <source>
        <dbReference type="ARBA" id="ARBA00001231"/>
    </source>
</evidence>
<dbReference type="AlphaFoldDB" id="B3RUQ4"/>
<dbReference type="PANTHER" id="PTHR21040">
    <property type="entry name" value="BCDNA.GH04120"/>
    <property type="match status" value="1"/>
</dbReference>
<organism evidence="6 7">
    <name type="scientific">Trichoplax adhaerens</name>
    <name type="common">Trichoplax reptans</name>
    <dbReference type="NCBI Taxonomy" id="10228"/>
    <lineage>
        <taxon>Eukaryota</taxon>
        <taxon>Metazoa</taxon>
        <taxon>Placozoa</taxon>
        <taxon>Uniplacotomia</taxon>
        <taxon>Trichoplacea</taxon>
        <taxon>Trichoplacidae</taxon>
        <taxon>Trichoplax</taxon>
    </lineage>
</organism>
<dbReference type="OMA" id="NHMSYVK"/>
<dbReference type="GO" id="GO:0015929">
    <property type="term" value="F:hexosaminidase activity"/>
    <property type="evidence" value="ECO:0000318"/>
    <property type="project" value="GO_Central"/>
</dbReference>
<dbReference type="PhylomeDB" id="B3RUQ4"/>
<dbReference type="GeneID" id="6753107"/>
<comment type="similarity">
    <text evidence="2">Belongs to the glycosyl hydrolase 20 family.</text>
</comment>
<keyword evidence="7" id="KW-1185">Reference proteome</keyword>
<comment type="catalytic activity">
    <reaction evidence="1">
        <text>Hydrolysis of terminal non-reducing N-acetyl-D-hexosamine residues in N-acetyl-beta-D-hexosaminides.</text>
        <dbReference type="EC" id="3.2.1.52"/>
    </reaction>
</comment>
<accession>B3RUQ4</accession>
<reference evidence="6 7" key="1">
    <citation type="journal article" date="2008" name="Nature">
        <title>The Trichoplax genome and the nature of placozoans.</title>
        <authorList>
            <person name="Srivastava M."/>
            <person name="Begovic E."/>
            <person name="Chapman J."/>
            <person name="Putnam N.H."/>
            <person name="Hellsten U."/>
            <person name="Kawashima T."/>
            <person name="Kuo A."/>
            <person name="Mitros T."/>
            <person name="Salamov A."/>
            <person name="Carpenter M.L."/>
            <person name="Signorovitch A.Y."/>
            <person name="Moreno M.A."/>
            <person name="Kamm K."/>
            <person name="Grimwood J."/>
            <person name="Schmutz J."/>
            <person name="Shapiro H."/>
            <person name="Grigoriev I.V."/>
            <person name="Buss L.W."/>
            <person name="Schierwater B."/>
            <person name="Dellaporta S.L."/>
            <person name="Rokhsar D.S."/>
        </authorList>
    </citation>
    <scope>NUCLEOTIDE SEQUENCE [LARGE SCALE GENOMIC DNA]</scope>
    <source>
        <strain evidence="6 7">Grell-BS-1999</strain>
    </source>
</reference>
<evidence type="ECO:0000259" key="5">
    <source>
        <dbReference type="Pfam" id="PF00728"/>
    </source>
</evidence>
<dbReference type="CTD" id="6753107"/>
<dbReference type="RefSeq" id="XP_002111399.1">
    <property type="nucleotide sequence ID" value="XM_002111363.1"/>
</dbReference>